<feature type="signal peptide" evidence="5">
    <location>
        <begin position="1"/>
        <end position="24"/>
    </location>
</feature>
<name>A0A0D2MNY3_9CHLO</name>
<dbReference type="GeneID" id="25736426"/>
<dbReference type="FunFam" id="3.20.20.80:FF:000041">
    <property type="entry name" value="Beta-glucosidase 7"/>
    <property type="match status" value="1"/>
</dbReference>
<evidence type="ECO:0000256" key="4">
    <source>
        <dbReference type="RuleBase" id="RU003690"/>
    </source>
</evidence>
<dbReference type="EC" id="3.2.1.21" evidence="6"/>
<dbReference type="Gene3D" id="3.20.20.80">
    <property type="entry name" value="Glycosidases"/>
    <property type="match status" value="1"/>
</dbReference>
<dbReference type="InterPro" id="IPR001360">
    <property type="entry name" value="Glyco_hydro_1"/>
</dbReference>
<keyword evidence="7" id="KW-1185">Reference proteome</keyword>
<dbReference type="Proteomes" id="UP000054498">
    <property type="component" value="Unassembled WGS sequence"/>
</dbReference>
<dbReference type="GO" id="GO:0005975">
    <property type="term" value="P:carbohydrate metabolic process"/>
    <property type="evidence" value="ECO:0007669"/>
    <property type="project" value="InterPro"/>
</dbReference>
<proteinExistence type="inferred from homology"/>
<dbReference type="GO" id="GO:0008422">
    <property type="term" value="F:beta-glucosidase activity"/>
    <property type="evidence" value="ECO:0007669"/>
    <property type="project" value="UniProtKB-EC"/>
</dbReference>
<reference evidence="6 7" key="1">
    <citation type="journal article" date="2013" name="BMC Genomics">
        <title>Reconstruction of the lipid metabolism for the microalga Monoraphidium neglectum from its genome sequence reveals characteristics suitable for biofuel production.</title>
        <authorList>
            <person name="Bogen C."/>
            <person name="Al-Dilaimi A."/>
            <person name="Albersmeier A."/>
            <person name="Wichmann J."/>
            <person name="Grundmann M."/>
            <person name="Rupp O."/>
            <person name="Lauersen K.J."/>
            <person name="Blifernez-Klassen O."/>
            <person name="Kalinowski J."/>
            <person name="Goesmann A."/>
            <person name="Mussgnug J.H."/>
            <person name="Kruse O."/>
        </authorList>
    </citation>
    <scope>NUCLEOTIDE SEQUENCE [LARGE SCALE GENOMIC DNA]</scope>
    <source>
        <strain evidence="6 7">SAG 48.87</strain>
    </source>
</reference>
<accession>A0A0D2MNY3</accession>
<feature type="chain" id="PRO_5002247105" evidence="5">
    <location>
        <begin position="25"/>
        <end position="539"/>
    </location>
</feature>
<evidence type="ECO:0000256" key="2">
    <source>
        <dbReference type="ARBA" id="ARBA00022801"/>
    </source>
</evidence>
<evidence type="ECO:0000256" key="3">
    <source>
        <dbReference type="ARBA" id="ARBA00023295"/>
    </source>
</evidence>
<evidence type="ECO:0000313" key="7">
    <source>
        <dbReference type="Proteomes" id="UP000054498"/>
    </source>
</evidence>
<evidence type="ECO:0000256" key="5">
    <source>
        <dbReference type="SAM" id="SignalP"/>
    </source>
</evidence>
<dbReference type="KEGG" id="mng:MNEG_3548"/>
<dbReference type="InterPro" id="IPR017853">
    <property type="entry name" value="GH"/>
</dbReference>
<dbReference type="OrthoDB" id="65569at2759"/>
<evidence type="ECO:0000313" key="6">
    <source>
        <dbReference type="EMBL" id="KIZ04410.1"/>
    </source>
</evidence>
<protein>
    <submittedName>
        <fullName evidence="6">Beta-glucosidase</fullName>
        <ecNumber evidence="6">3.2.1.21</ecNumber>
    </submittedName>
</protein>
<keyword evidence="2 6" id="KW-0378">Hydrolase</keyword>
<evidence type="ECO:0000256" key="1">
    <source>
        <dbReference type="ARBA" id="ARBA00010838"/>
    </source>
</evidence>
<dbReference type="PANTHER" id="PTHR10353:SF36">
    <property type="entry name" value="LP05116P"/>
    <property type="match status" value="1"/>
</dbReference>
<comment type="similarity">
    <text evidence="1 4">Belongs to the glycosyl hydrolase 1 family.</text>
</comment>
<dbReference type="SUPFAM" id="SSF51445">
    <property type="entry name" value="(Trans)glycosidases"/>
    <property type="match status" value="1"/>
</dbReference>
<dbReference type="AlphaFoldDB" id="A0A0D2MNY3"/>
<gene>
    <name evidence="6" type="ORF">MNEG_3548</name>
</gene>
<organism evidence="6 7">
    <name type="scientific">Monoraphidium neglectum</name>
    <dbReference type="NCBI Taxonomy" id="145388"/>
    <lineage>
        <taxon>Eukaryota</taxon>
        <taxon>Viridiplantae</taxon>
        <taxon>Chlorophyta</taxon>
        <taxon>core chlorophytes</taxon>
        <taxon>Chlorophyceae</taxon>
        <taxon>CS clade</taxon>
        <taxon>Sphaeropleales</taxon>
        <taxon>Selenastraceae</taxon>
        <taxon>Monoraphidium</taxon>
    </lineage>
</organism>
<keyword evidence="5" id="KW-0732">Signal</keyword>
<dbReference type="PRINTS" id="PR00131">
    <property type="entry name" value="GLHYDRLASE1"/>
</dbReference>
<dbReference type="PANTHER" id="PTHR10353">
    <property type="entry name" value="GLYCOSYL HYDROLASE"/>
    <property type="match status" value="1"/>
</dbReference>
<dbReference type="RefSeq" id="XP_013903429.1">
    <property type="nucleotide sequence ID" value="XM_014047975.1"/>
</dbReference>
<dbReference type="EMBL" id="KK100669">
    <property type="protein sequence ID" value="KIZ04410.1"/>
    <property type="molecule type" value="Genomic_DNA"/>
</dbReference>
<keyword evidence="3 6" id="KW-0326">Glycosidase</keyword>
<dbReference type="Pfam" id="PF00232">
    <property type="entry name" value="Glyco_hydro_1"/>
    <property type="match status" value="1"/>
</dbReference>
<sequence length="539" mass="60923">MRGSMMAKLAFLGLLLLCAAAVEAREPKSKNPPIKNLPAAPKACTKELRKKIVWGGATSAYQIEGAWNEDGKGPSIWDTFSQKGGETVDNANGNVANDFYHRWQGDVAMMKKLGVKTYRMSIAWTRIVPTGAAGSPINAKGVEFYRTLITELLKNGIVPAITMFHWDLPQGLQDTIKGFHAEGTAFQDAFVYYADTLFRELGPLVKLWMTFNEPMSICDLGYGQGVFAPGIKGGAAGQYKCGHNLLLAHAKTVKLYREKYMGAQDGKISMALDGKYGYPLTDSAADKQAAQYWMEFQYGWMADPVYFGDYPTSMHKFMGDKLPKFTPEESVLLKGSQDYFACNFYNGYFIKAPADPNSEFPYEVTMKNEKGQWVGEPSASSWLFRTPDGLRKTLVWLDSRYSVDGRKVEFTISENGVSGPGEASLRPPAVLQDNYRLRYYSTYLDNLCLAITEDNIKFSTYWAWSLWDNFEWRQAYTERFGMIYVDLKNGLERVPKASAYWMSKYFWSESALFESSYYKGLYKNRHASKERKARKSSKA</sequence>